<evidence type="ECO:0000256" key="1">
    <source>
        <dbReference type="SAM" id="MobiDB-lite"/>
    </source>
</evidence>
<evidence type="ECO:0000313" key="3">
    <source>
        <dbReference type="Proteomes" id="UP000827092"/>
    </source>
</evidence>
<gene>
    <name evidence="2" type="ORF">JTE90_001567</name>
</gene>
<reference evidence="2 3" key="1">
    <citation type="journal article" date="2022" name="Nat. Ecol. Evol.">
        <title>A masculinizing supergene underlies an exaggerated male reproductive morph in a spider.</title>
        <authorList>
            <person name="Hendrickx F."/>
            <person name="De Corte Z."/>
            <person name="Sonet G."/>
            <person name="Van Belleghem S.M."/>
            <person name="Kostlbacher S."/>
            <person name="Vangestel C."/>
        </authorList>
    </citation>
    <scope>NUCLEOTIDE SEQUENCE [LARGE SCALE GENOMIC DNA]</scope>
    <source>
        <strain evidence="2">W744_W776</strain>
    </source>
</reference>
<sequence>MRSNDRKHNINNGVKEECLELTSLDISLNTMEDPAFSKQMIEKRNLFPWLKIFLDKIVKKFPNDIDKDILQFLLQNFEKEVNSFSNEEDTSRKEALFEVIFDLFLHFWWRVRWDGKKKWRKCWKKAYTNVTYSYDQRTKCLEELLYFIIYLGIILSNGRSESEWAEKILKALNILPSFDDIICNSLLRINNLEEKYHHVYMAVLKHVLCSEVAQNVSEPTTYIKITLLLRRLKNYTKDKVTLSSIEEKTVSMKAPPDTSDWLSSLEVNLKVKKHKSIAGALLGKKFPETIIHQLHQIVTGRENPETKNDSYFNKSEEMSNQRKVSDYEHIQPNPHLSREPTIKEPTISRHMKHTQATNTPSSSNPKIKIRLNHKMLGGFNTTPNSADLKKTVSPKKKEKSKSSSNLEDFNEVTPISKARKVNDFLRLSFDEISNFSENPNVDFIELDCTEEVKDINNDFVNQDSESNLNESIVSPSKYKKKHVEFHSNSIGRRMKLPSKSLEDTKLSAKGTFIDNCEITKFDESAYLVSPENSTPKIQKNIQSKLIQPMDVESSSASKLSLSLSVEKDTNCKTPQSDEGRFYFELSDSNPTTLNESSYFLQDPTHSTQHCDVPLQAPNKSTDIDFKLINSAIAGNNASSQNYPTENRSKTVGISSEKLSNIESSLQKLRNGLVCSPQLNKNNLIRCNKGSVQKQLFSQANKNLSLNKHHLTDTINQSPKRSKKLLEDKVVTKNADESICIMQDENASHCLVDCKIVNDSDSNNSLNKEGQPSIKVFINVTCKSHKDDCNLQKEHIFGTFNNTSLQNVTSTCSVNYFNAPNPFSSEKSDSKMPSLTPYFNDLPLLTSSLGTPPDSELDMSSGGSIKNGNTEATTKFVTKEFLNTQACSTPKNTAITLSGNILADHSDFKTPNTSECESSNEWSLENTNLTNSLLLINSLQNSSADDVLKKLNSRTSFVASKADTESSTLHRQRNPSVSYRSIDEIYSEAEFSDDSTISCPSHISGSDPELNSTLTIKQKSRKGSKGIPKKKTKVLLNKRKKPCAKKFKSEDLQEKSSCIAAKRYNLRSRGDLSKPSRLGDFIT</sequence>
<dbReference type="Proteomes" id="UP000827092">
    <property type="component" value="Unassembled WGS sequence"/>
</dbReference>
<dbReference type="AlphaFoldDB" id="A0AAV6VLG0"/>
<feature type="region of interest" description="Disordered" evidence="1">
    <location>
        <begin position="331"/>
        <end position="407"/>
    </location>
</feature>
<accession>A0AAV6VLG0</accession>
<comment type="caution">
    <text evidence="2">The sequence shown here is derived from an EMBL/GenBank/DDBJ whole genome shotgun (WGS) entry which is preliminary data.</text>
</comment>
<organism evidence="2 3">
    <name type="scientific">Oedothorax gibbosus</name>
    <dbReference type="NCBI Taxonomy" id="931172"/>
    <lineage>
        <taxon>Eukaryota</taxon>
        <taxon>Metazoa</taxon>
        <taxon>Ecdysozoa</taxon>
        <taxon>Arthropoda</taxon>
        <taxon>Chelicerata</taxon>
        <taxon>Arachnida</taxon>
        <taxon>Araneae</taxon>
        <taxon>Araneomorphae</taxon>
        <taxon>Entelegynae</taxon>
        <taxon>Araneoidea</taxon>
        <taxon>Linyphiidae</taxon>
        <taxon>Erigoninae</taxon>
        <taxon>Oedothorax</taxon>
    </lineage>
</organism>
<protein>
    <submittedName>
        <fullName evidence="2">Uncharacterized protein</fullName>
    </submittedName>
</protein>
<dbReference type="EMBL" id="JAFNEN010000052">
    <property type="protein sequence ID" value="KAG8197637.1"/>
    <property type="molecule type" value="Genomic_DNA"/>
</dbReference>
<evidence type="ECO:0000313" key="2">
    <source>
        <dbReference type="EMBL" id="KAG8197637.1"/>
    </source>
</evidence>
<keyword evidence="3" id="KW-1185">Reference proteome</keyword>
<proteinExistence type="predicted"/>
<feature type="compositionally biased region" description="Polar residues" evidence="1">
    <location>
        <begin position="354"/>
        <end position="365"/>
    </location>
</feature>
<name>A0AAV6VLG0_9ARAC</name>